<evidence type="ECO:0000313" key="2">
    <source>
        <dbReference type="EMBL" id="ANI17534.1"/>
    </source>
</evidence>
<gene>
    <name evidence="2" type="ORF">A9C11_27685</name>
</gene>
<feature type="region of interest" description="Disordered" evidence="1">
    <location>
        <begin position="83"/>
        <end position="117"/>
    </location>
</feature>
<organism evidence="2 3">
    <name type="scientific">Pseudomonas citronellolis</name>
    <dbReference type="NCBI Taxonomy" id="53408"/>
    <lineage>
        <taxon>Bacteria</taxon>
        <taxon>Pseudomonadati</taxon>
        <taxon>Pseudomonadota</taxon>
        <taxon>Gammaproteobacteria</taxon>
        <taxon>Pseudomonadales</taxon>
        <taxon>Pseudomonadaceae</taxon>
        <taxon>Pseudomonas</taxon>
    </lineage>
</organism>
<accession>A0A1A9KJ56</accession>
<dbReference type="Proteomes" id="UP000077748">
    <property type="component" value="Chromosome"/>
</dbReference>
<reference evidence="2 3" key="1">
    <citation type="submission" date="2016-05" db="EMBL/GenBank/DDBJ databases">
        <title>Genome Sequence of Pseudomonas citronellolis Strain SJTE-3, an Estrogens and Persistent Organic Pollutants degradation strain.</title>
        <authorList>
            <person name="Liang R."/>
        </authorList>
    </citation>
    <scope>NUCLEOTIDE SEQUENCE [LARGE SCALE GENOMIC DNA]</scope>
    <source>
        <strain evidence="2 3">SJTE-3</strain>
    </source>
</reference>
<dbReference type="AlphaFoldDB" id="A0A1A9KJ56"/>
<evidence type="ECO:0000313" key="3">
    <source>
        <dbReference type="Proteomes" id="UP000077748"/>
    </source>
</evidence>
<dbReference type="EMBL" id="CP015878">
    <property type="protein sequence ID" value="ANI17534.1"/>
    <property type="molecule type" value="Genomic_DNA"/>
</dbReference>
<sequence length="443" mass="48789">MKPFAKKLHVEEKVVSAALNELVDAGVMKRHVVPRAGSGGRASVAYTLGSCHVDALIGDDSYPQHAELLQVLFSGADMAFPVLGREPDEGDKQDEQGEEEVDAEEPKKGRRAPPGSRGRLSIRNRLLFAVLLSRANQFGEVQIGFPELARLTGMRPTQVKNRLFRLMHLGLIRRYVAGLSSKVFALRKVNSTYFLNIDALRPQGAIAVHIARDLEGKRYSHADLLQGDCANAMKGELDGVETPSSLLQLLAGQEWGVFSLFQHLLYRYASYLLSRHWRGLGSGAQIEDAELMALIKKDFIRAPPSAAISETDTESKEGASSEAPSKLKDGAGGDAEQTCESIYSLAMDIAREYRARFGQANWVDFESADVRILPAKRRTGYRAITLMLQPALVDLGRFTVFFEGPRGSLKVGLANDETEITLRSRLRFGLATLPPKARKVRAQ</sequence>
<feature type="compositionally biased region" description="Basic and acidic residues" evidence="1">
    <location>
        <begin position="313"/>
        <end position="331"/>
    </location>
</feature>
<proteinExistence type="predicted"/>
<evidence type="ECO:0000256" key="1">
    <source>
        <dbReference type="SAM" id="MobiDB-lite"/>
    </source>
</evidence>
<name>A0A1A9KJ56_9PSED</name>
<protein>
    <submittedName>
        <fullName evidence="2">Uncharacterized protein</fullName>
    </submittedName>
</protein>
<feature type="compositionally biased region" description="Acidic residues" evidence="1">
    <location>
        <begin position="88"/>
        <end position="103"/>
    </location>
</feature>
<feature type="region of interest" description="Disordered" evidence="1">
    <location>
        <begin position="306"/>
        <end position="334"/>
    </location>
</feature>